<gene>
    <name evidence="2" type="ORF">AW08_02974</name>
</gene>
<reference evidence="2" key="1">
    <citation type="submission" date="2014-02" db="EMBL/GenBank/DDBJ databases">
        <title>Expanding our view of genomic diversity in Candidatus Accumulibacter clades.</title>
        <authorList>
            <person name="Skennerton C.T."/>
            <person name="Barr J.J."/>
            <person name="Slater F.R."/>
            <person name="Bond P.L."/>
            <person name="Tyson G.W."/>
        </authorList>
    </citation>
    <scope>NUCLEOTIDE SEQUENCE [LARGE SCALE GENOMIC DNA]</scope>
</reference>
<organism evidence="2 3">
    <name type="scientific">Candidatus Accumulibacter adjunctus</name>
    <dbReference type="NCBI Taxonomy" id="1454001"/>
    <lineage>
        <taxon>Bacteria</taxon>
        <taxon>Pseudomonadati</taxon>
        <taxon>Pseudomonadota</taxon>
        <taxon>Betaproteobacteria</taxon>
        <taxon>Candidatus Accumulibacter</taxon>
    </lineage>
</organism>
<protein>
    <submittedName>
        <fullName evidence="2">Uncharacterized protein</fullName>
    </submittedName>
</protein>
<keyword evidence="3" id="KW-1185">Reference proteome</keyword>
<evidence type="ECO:0000256" key="1">
    <source>
        <dbReference type="SAM" id="MobiDB-lite"/>
    </source>
</evidence>
<dbReference type="Proteomes" id="UP000020218">
    <property type="component" value="Unassembled WGS sequence"/>
</dbReference>
<comment type="caution">
    <text evidence="2">The sequence shown here is derived from an EMBL/GenBank/DDBJ whole genome shotgun (WGS) entry which is preliminary data.</text>
</comment>
<dbReference type="EMBL" id="JFAX01000019">
    <property type="protein sequence ID" value="EXI65762.1"/>
    <property type="molecule type" value="Genomic_DNA"/>
</dbReference>
<sequence>MPPMTAPPITCREMAPAPLASASGTQPRMKANEVIRIGRRRNCAPFRVASARDSSPFSYSILANSTIRMAFLAARPISMTRPICA</sequence>
<evidence type="ECO:0000313" key="2">
    <source>
        <dbReference type="EMBL" id="EXI65762.1"/>
    </source>
</evidence>
<dbReference type="AlphaFoldDB" id="A0A011NM72"/>
<evidence type="ECO:0000313" key="3">
    <source>
        <dbReference type="Proteomes" id="UP000020218"/>
    </source>
</evidence>
<name>A0A011NM72_9PROT</name>
<accession>A0A011NM72</accession>
<proteinExistence type="predicted"/>
<feature type="region of interest" description="Disordered" evidence="1">
    <location>
        <begin position="1"/>
        <end position="28"/>
    </location>
</feature>